<gene>
    <name evidence="4" type="ORF">JF544_08100</name>
</gene>
<evidence type="ECO:0000259" key="3">
    <source>
        <dbReference type="Pfam" id="PF01656"/>
    </source>
</evidence>
<organism evidence="4 5">
    <name type="scientific">Halobacillus kuroshimensis</name>
    <dbReference type="NCBI Taxonomy" id="302481"/>
    <lineage>
        <taxon>Bacteria</taxon>
        <taxon>Bacillati</taxon>
        <taxon>Bacillota</taxon>
        <taxon>Bacilli</taxon>
        <taxon>Bacillales</taxon>
        <taxon>Bacillaceae</taxon>
        <taxon>Halobacillus</taxon>
    </lineage>
</organism>
<keyword evidence="1" id="KW-0547">Nucleotide-binding</keyword>
<keyword evidence="5" id="KW-1185">Reference proteome</keyword>
<dbReference type="Pfam" id="PF01656">
    <property type="entry name" value="CbiA"/>
    <property type="match status" value="1"/>
</dbReference>
<keyword evidence="2" id="KW-0067">ATP-binding</keyword>
<dbReference type="InterPro" id="IPR005702">
    <property type="entry name" value="Wzc-like_C"/>
</dbReference>
<evidence type="ECO:0000256" key="2">
    <source>
        <dbReference type="ARBA" id="ARBA00022840"/>
    </source>
</evidence>
<accession>A0ABS3DV77</accession>
<feature type="domain" description="CobQ/CobB/MinD/ParA nucleotide binding" evidence="3">
    <location>
        <begin position="45"/>
        <end position="211"/>
    </location>
</feature>
<dbReference type="InterPro" id="IPR050445">
    <property type="entry name" value="Bact_polysacc_biosynth/exp"/>
</dbReference>
<evidence type="ECO:0000313" key="5">
    <source>
        <dbReference type="Proteomes" id="UP000663970"/>
    </source>
</evidence>
<protein>
    <submittedName>
        <fullName evidence="4">CpsD/CapB family tyrosine-protein kinase</fullName>
    </submittedName>
</protein>
<keyword evidence="4" id="KW-0418">Kinase</keyword>
<proteinExistence type="predicted"/>
<dbReference type="RefSeq" id="WP_206933321.1">
    <property type="nucleotide sequence ID" value="NZ_JAEKJY010000002.1"/>
</dbReference>
<dbReference type="GO" id="GO:0016301">
    <property type="term" value="F:kinase activity"/>
    <property type="evidence" value="ECO:0007669"/>
    <property type="project" value="UniProtKB-KW"/>
</dbReference>
<reference evidence="4 5" key="1">
    <citation type="submission" date="2020-12" db="EMBL/GenBank/DDBJ databases">
        <title>Oil enriched cultivation method for isolating marine PHA-producing bacteria.</title>
        <authorList>
            <person name="Zheng W."/>
            <person name="Yu S."/>
            <person name="Huang Y."/>
        </authorList>
    </citation>
    <scope>NUCLEOTIDE SEQUENCE [LARGE SCALE GENOMIC DNA]</scope>
    <source>
        <strain evidence="4 5">SY-2-6</strain>
    </source>
</reference>
<name>A0ABS3DV77_9BACI</name>
<keyword evidence="4" id="KW-0808">Transferase</keyword>
<dbReference type="CDD" id="cd05387">
    <property type="entry name" value="BY-kinase"/>
    <property type="match status" value="1"/>
</dbReference>
<dbReference type="SUPFAM" id="SSF52540">
    <property type="entry name" value="P-loop containing nucleoside triphosphate hydrolases"/>
    <property type="match status" value="1"/>
</dbReference>
<evidence type="ECO:0000313" key="4">
    <source>
        <dbReference type="EMBL" id="MBN8235210.1"/>
    </source>
</evidence>
<dbReference type="PANTHER" id="PTHR32309">
    <property type="entry name" value="TYROSINE-PROTEIN KINASE"/>
    <property type="match status" value="1"/>
</dbReference>
<dbReference type="EMBL" id="JAEKJY010000002">
    <property type="protein sequence ID" value="MBN8235210.1"/>
    <property type="molecule type" value="Genomic_DNA"/>
</dbReference>
<dbReference type="Proteomes" id="UP000663970">
    <property type="component" value="Unassembled WGS sequence"/>
</dbReference>
<dbReference type="InterPro" id="IPR027417">
    <property type="entry name" value="P-loop_NTPase"/>
</dbReference>
<sequence length="215" mass="23710">MFKTEKKTAGKRSRAVLNERFVSTEQIRMIQLRVQHLMGKDTVNIMMTSADDHVKKSLLAVKLSMAMAEQGKRVLLVDMDTSKPSVHQWFGQTNMSGWAETVFDNKKAAGLIQDTIHPGLYTLTAGQNRRGSQDALLMEQVKKTAAECRGNFDLVLYLAPSYTSSADAQLVVHECDGVIVTAKTGKTKVADLLSTRKEVEKAGNKVLGVILQTGR</sequence>
<dbReference type="InterPro" id="IPR002586">
    <property type="entry name" value="CobQ/CobB/MinD/ParA_Nub-bd_dom"/>
</dbReference>
<comment type="caution">
    <text evidence="4">The sequence shown here is derived from an EMBL/GenBank/DDBJ whole genome shotgun (WGS) entry which is preliminary data.</text>
</comment>
<evidence type="ECO:0000256" key="1">
    <source>
        <dbReference type="ARBA" id="ARBA00022741"/>
    </source>
</evidence>
<dbReference type="Gene3D" id="3.40.50.300">
    <property type="entry name" value="P-loop containing nucleotide triphosphate hydrolases"/>
    <property type="match status" value="1"/>
</dbReference>
<dbReference type="PANTHER" id="PTHR32309:SF31">
    <property type="entry name" value="CAPSULAR EXOPOLYSACCHARIDE FAMILY"/>
    <property type="match status" value="1"/>
</dbReference>